<keyword evidence="1" id="KW-0732">Signal</keyword>
<feature type="chain" id="PRO_5035166159" evidence="1">
    <location>
        <begin position="29"/>
        <end position="132"/>
    </location>
</feature>
<evidence type="ECO:0000313" key="2">
    <source>
        <dbReference type="EMBL" id="MBK0398341.1"/>
    </source>
</evidence>
<reference evidence="2" key="1">
    <citation type="submission" date="2020-12" db="EMBL/GenBank/DDBJ databases">
        <title>Bacterial taxonomy.</title>
        <authorList>
            <person name="Pan X."/>
        </authorList>
    </citation>
    <scope>NUCLEOTIDE SEQUENCE</scope>
    <source>
        <strain evidence="2">M0105</strain>
    </source>
</reference>
<gene>
    <name evidence="2" type="ORF">H0I76_03985</name>
</gene>
<dbReference type="RefSeq" id="WP_200607325.1">
    <property type="nucleotide sequence ID" value="NZ_JAEHHL010000001.1"/>
</dbReference>
<proteinExistence type="predicted"/>
<accession>A0A8J7SCM3</accession>
<keyword evidence="3" id="KW-1185">Reference proteome</keyword>
<comment type="caution">
    <text evidence="2">The sequence shown here is derived from an EMBL/GenBank/DDBJ whole genome shotgun (WGS) entry which is preliminary data.</text>
</comment>
<dbReference type="SUPFAM" id="SSF52833">
    <property type="entry name" value="Thioredoxin-like"/>
    <property type="match status" value="1"/>
</dbReference>
<dbReference type="EMBL" id="JAEHHL010000001">
    <property type="protein sequence ID" value="MBK0398341.1"/>
    <property type="molecule type" value="Genomic_DNA"/>
</dbReference>
<dbReference type="Gene3D" id="3.40.30.10">
    <property type="entry name" value="Glutaredoxin"/>
    <property type="match status" value="1"/>
</dbReference>
<dbReference type="AlphaFoldDB" id="A0A8J7SCM3"/>
<evidence type="ECO:0000256" key="1">
    <source>
        <dbReference type="SAM" id="SignalP"/>
    </source>
</evidence>
<dbReference type="Proteomes" id="UP000655420">
    <property type="component" value="Unassembled WGS sequence"/>
</dbReference>
<organism evidence="2 3">
    <name type="scientific">Thermohalobaculum xanthum</name>
    <dbReference type="NCBI Taxonomy" id="2753746"/>
    <lineage>
        <taxon>Bacteria</taxon>
        <taxon>Pseudomonadati</taxon>
        <taxon>Pseudomonadota</taxon>
        <taxon>Alphaproteobacteria</taxon>
        <taxon>Rhodobacterales</taxon>
        <taxon>Paracoccaceae</taxon>
        <taxon>Thermohalobaculum</taxon>
    </lineage>
</organism>
<name>A0A8J7SCM3_9RHOB</name>
<protein>
    <submittedName>
        <fullName evidence="2">Thioredoxin family protein</fullName>
    </submittedName>
</protein>
<feature type="signal peptide" evidence="1">
    <location>
        <begin position="1"/>
        <end position="28"/>
    </location>
</feature>
<dbReference type="InterPro" id="IPR036249">
    <property type="entry name" value="Thioredoxin-like_sf"/>
</dbReference>
<evidence type="ECO:0000313" key="3">
    <source>
        <dbReference type="Proteomes" id="UP000655420"/>
    </source>
</evidence>
<sequence length="132" mass="14348">MNIRSTSIAALFAALAAALPGIATPAAADVRLVMVEQPGCVWCVRWDAEVGDAYALTTEGRVAPLHRVNLHSPLPDGFNYARPPVFTPTFILFNDGAEVGRIEGYPGEDFFWPLLARLIEGLPAEKQEVSKR</sequence>